<sequence length="331" mass="37211">MGAIKGSNVSSDPPKWHNVFNALVEISQTQQIQIESLAKERKLLENVIKSQHESRVSECNMLRDQISQMKRDASIQEMARNVDMAKLDLVLGQKHRETFSYKIKLDDAIDELADFRGWFDYLSSKCSETTENNSKMVALLSERNFVWNQFKKRESDLMDRLKSKSSEVEQANKKIQELLSSVEILQISKLKLKTNLAELEAASVKKSEEISRLSRELELLRKARSDSVTPGLRRCSATSPLGDKNGRAAARNIIPKEESRSSQARGKLFWTDIVKALAALLGKTRGSTTVAMGCTSLKRKAVENIPSSETPKLFTAAFKVPKLKSPSPRVL</sequence>
<reference evidence="2 3" key="1">
    <citation type="submission" date="2019-07" db="EMBL/GenBank/DDBJ databases">
        <title>De Novo Assembly of kiwifruit Actinidia rufa.</title>
        <authorList>
            <person name="Sugita-Konishi S."/>
            <person name="Sato K."/>
            <person name="Mori E."/>
            <person name="Abe Y."/>
            <person name="Kisaki G."/>
            <person name="Hamano K."/>
            <person name="Suezawa K."/>
            <person name="Otani M."/>
            <person name="Fukuda T."/>
            <person name="Manabe T."/>
            <person name="Gomi K."/>
            <person name="Tabuchi M."/>
            <person name="Akimitsu K."/>
            <person name="Kataoka I."/>
        </authorList>
    </citation>
    <scope>NUCLEOTIDE SEQUENCE [LARGE SCALE GENOMIC DNA]</scope>
    <source>
        <strain evidence="3">cv. Fuchu</strain>
    </source>
</reference>
<evidence type="ECO:0000313" key="2">
    <source>
        <dbReference type="EMBL" id="GFZ10430.1"/>
    </source>
</evidence>
<dbReference type="OrthoDB" id="1921280at2759"/>
<dbReference type="PANTHER" id="PTHR35992">
    <property type="entry name" value="CYTOMATRIX PROTEIN-LIKE PROTEIN"/>
    <property type="match status" value="1"/>
</dbReference>
<dbReference type="EMBL" id="BJWL01000021">
    <property type="protein sequence ID" value="GFZ10430.1"/>
    <property type="molecule type" value="Genomic_DNA"/>
</dbReference>
<feature type="coiled-coil region" evidence="1">
    <location>
        <begin position="154"/>
        <end position="223"/>
    </location>
</feature>
<dbReference type="Proteomes" id="UP000585474">
    <property type="component" value="Unassembled WGS sequence"/>
</dbReference>
<organism evidence="2 3">
    <name type="scientific">Actinidia rufa</name>
    <dbReference type="NCBI Taxonomy" id="165716"/>
    <lineage>
        <taxon>Eukaryota</taxon>
        <taxon>Viridiplantae</taxon>
        <taxon>Streptophyta</taxon>
        <taxon>Embryophyta</taxon>
        <taxon>Tracheophyta</taxon>
        <taxon>Spermatophyta</taxon>
        <taxon>Magnoliopsida</taxon>
        <taxon>eudicotyledons</taxon>
        <taxon>Gunneridae</taxon>
        <taxon>Pentapetalae</taxon>
        <taxon>asterids</taxon>
        <taxon>Ericales</taxon>
        <taxon>Actinidiaceae</taxon>
        <taxon>Actinidia</taxon>
    </lineage>
</organism>
<dbReference type="PANTHER" id="PTHR35992:SF1">
    <property type="entry name" value="CYTOMATRIX PROTEIN-LIKE PROTEIN"/>
    <property type="match status" value="1"/>
</dbReference>
<evidence type="ECO:0000256" key="1">
    <source>
        <dbReference type="SAM" id="Coils"/>
    </source>
</evidence>
<evidence type="ECO:0000313" key="3">
    <source>
        <dbReference type="Proteomes" id="UP000585474"/>
    </source>
</evidence>
<dbReference type="AlphaFoldDB" id="A0A7J0GHZ2"/>
<keyword evidence="3" id="KW-1185">Reference proteome</keyword>
<protein>
    <submittedName>
        <fullName evidence="2">Uncharacterized protein</fullName>
    </submittedName>
</protein>
<keyword evidence="1" id="KW-0175">Coiled coil</keyword>
<name>A0A7J0GHZ2_9ERIC</name>
<accession>A0A7J0GHZ2</accession>
<proteinExistence type="predicted"/>
<comment type="caution">
    <text evidence="2">The sequence shown here is derived from an EMBL/GenBank/DDBJ whole genome shotgun (WGS) entry which is preliminary data.</text>
</comment>
<gene>
    <name evidence="2" type="ORF">Acr_21g0010290</name>
</gene>